<dbReference type="SMART" id="SM00487">
    <property type="entry name" value="DEXDc"/>
    <property type="match status" value="1"/>
</dbReference>
<dbReference type="PANTHER" id="PTHR18934:SF221">
    <property type="entry name" value="ATP-DEPENDENT RNA HELICASE DHX34-RELATED"/>
    <property type="match status" value="1"/>
</dbReference>
<dbReference type="Pfam" id="PF07717">
    <property type="entry name" value="OB_NTP_bind"/>
    <property type="match status" value="1"/>
</dbReference>
<dbReference type="SMART" id="SM00847">
    <property type="entry name" value="HA2"/>
    <property type="match status" value="1"/>
</dbReference>
<dbReference type="HOGENOM" id="CLU_001832_5_2_1"/>
<keyword evidence="3" id="KW-0347">Helicase</keyword>
<dbReference type="CDD" id="cd18791">
    <property type="entry name" value="SF2_C_RHA"/>
    <property type="match status" value="1"/>
</dbReference>
<evidence type="ECO:0000259" key="7">
    <source>
        <dbReference type="PROSITE" id="PS51194"/>
    </source>
</evidence>
<dbReference type="Gene3D" id="3.40.50.300">
    <property type="entry name" value="P-loop containing nucleotide triphosphate hydrolases"/>
    <property type="match status" value="2"/>
</dbReference>
<feature type="domain" description="Helicase ATP-binding" evidence="6">
    <location>
        <begin position="172"/>
        <end position="332"/>
    </location>
</feature>
<dbReference type="CDD" id="cd17979">
    <property type="entry name" value="DEXHc_DHX34"/>
    <property type="match status" value="1"/>
</dbReference>
<dbReference type="InterPro" id="IPR011709">
    <property type="entry name" value="DEAD-box_helicase_OB_fold"/>
</dbReference>
<keyword evidence="4" id="KW-0067">ATP-binding</keyword>
<protein>
    <submittedName>
        <fullName evidence="8">DExH-box helicase 34</fullName>
    </submittedName>
</protein>
<dbReference type="InterPro" id="IPR011545">
    <property type="entry name" value="DEAD/DEAH_box_helicase_dom"/>
</dbReference>
<name>G1QRU3_NOMLE</name>
<dbReference type="SMART" id="SM00490">
    <property type="entry name" value="HELICc"/>
    <property type="match status" value="1"/>
</dbReference>
<dbReference type="InterPro" id="IPR001650">
    <property type="entry name" value="Helicase_C-like"/>
</dbReference>
<organism evidence="8 9">
    <name type="scientific">Nomascus leucogenys</name>
    <name type="common">Northern white-cheeked gibbon</name>
    <name type="synonym">Hylobates leucogenys</name>
    <dbReference type="NCBI Taxonomy" id="61853"/>
    <lineage>
        <taxon>Eukaryota</taxon>
        <taxon>Metazoa</taxon>
        <taxon>Chordata</taxon>
        <taxon>Craniata</taxon>
        <taxon>Vertebrata</taxon>
        <taxon>Euteleostomi</taxon>
        <taxon>Mammalia</taxon>
        <taxon>Eutheria</taxon>
        <taxon>Euarchontoglires</taxon>
        <taxon>Primates</taxon>
        <taxon>Haplorrhini</taxon>
        <taxon>Catarrhini</taxon>
        <taxon>Hylobatidae</taxon>
        <taxon>Nomascus</taxon>
    </lineage>
</organism>
<dbReference type="Pfam" id="PF24485">
    <property type="entry name" value="zf-C2H2_DHX34"/>
    <property type="match status" value="1"/>
</dbReference>
<proteinExistence type="predicted"/>
<dbReference type="PANTHER" id="PTHR18934">
    <property type="entry name" value="ATP-DEPENDENT RNA HELICASE"/>
    <property type="match status" value="1"/>
</dbReference>
<dbReference type="Pfam" id="PF21010">
    <property type="entry name" value="HA2_C"/>
    <property type="match status" value="1"/>
</dbReference>
<dbReference type="FunFam" id="3.40.50.300:FF:000540">
    <property type="entry name" value="probable ATP-dependent RNA helicase DHX34"/>
    <property type="match status" value="1"/>
</dbReference>
<accession>G1QRU3</accession>
<evidence type="ECO:0000256" key="3">
    <source>
        <dbReference type="ARBA" id="ARBA00022806"/>
    </source>
</evidence>
<dbReference type="EMBL" id="ADFV01102319">
    <property type="status" value="NOT_ANNOTATED_CDS"/>
    <property type="molecule type" value="Genomic_DNA"/>
</dbReference>
<evidence type="ECO:0000256" key="5">
    <source>
        <dbReference type="SAM" id="MobiDB-lite"/>
    </source>
</evidence>
<evidence type="ECO:0000259" key="6">
    <source>
        <dbReference type="PROSITE" id="PS51192"/>
    </source>
</evidence>
<dbReference type="InterPro" id="IPR007502">
    <property type="entry name" value="Helicase-assoc_dom"/>
</dbReference>
<dbReference type="EMBL" id="ADFV01102323">
    <property type="status" value="NOT_ANNOTATED_CDS"/>
    <property type="molecule type" value="Genomic_DNA"/>
</dbReference>
<feature type="region of interest" description="Disordered" evidence="5">
    <location>
        <begin position="75"/>
        <end position="94"/>
    </location>
</feature>
<dbReference type="eggNOG" id="KOG0922">
    <property type="taxonomic scope" value="Eukaryota"/>
</dbReference>
<dbReference type="EMBL" id="ADFV01102321">
    <property type="status" value="NOT_ANNOTATED_CDS"/>
    <property type="molecule type" value="Genomic_DNA"/>
</dbReference>
<dbReference type="EMBL" id="ADFV01102326">
    <property type="status" value="NOT_ANNOTATED_CDS"/>
    <property type="molecule type" value="Genomic_DNA"/>
</dbReference>
<evidence type="ECO:0000256" key="4">
    <source>
        <dbReference type="ARBA" id="ARBA00022840"/>
    </source>
</evidence>
<dbReference type="InterPro" id="IPR056382">
    <property type="entry name" value="DHX34_Znf-C2H2"/>
</dbReference>
<dbReference type="InterPro" id="IPR014001">
    <property type="entry name" value="Helicase_ATP-bd"/>
</dbReference>
<dbReference type="PROSITE" id="PS51192">
    <property type="entry name" value="HELICASE_ATP_BIND_1"/>
    <property type="match status" value="1"/>
</dbReference>
<feature type="region of interest" description="Disordered" evidence="5">
    <location>
        <begin position="1"/>
        <end position="24"/>
    </location>
</feature>
<dbReference type="PROSITE" id="PS51194">
    <property type="entry name" value="HELICASE_CTER"/>
    <property type="match status" value="1"/>
</dbReference>
<dbReference type="EMBL" id="ADFV01102320">
    <property type="status" value="NOT_ANNOTATED_CDS"/>
    <property type="molecule type" value="Genomic_DNA"/>
</dbReference>
<dbReference type="GO" id="GO:0016787">
    <property type="term" value="F:hydrolase activity"/>
    <property type="evidence" value="ECO:0007669"/>
    <property type="project" value="UniProtKB-KW"/>
</dbReference>
<reference evidence="8" key="3">
    <citation type="submission" date="2025-09" db="UniProtKB">
        <authorList>
            <consortium name="Ensembl"/>
        </authorList>
    </citation>
    <scope>IDENTIFICATION</scope>
</reference>
<feature type="domain" description="Helicase C-terminal" evidence="7">
    <location>
        <begin position="368"/>
        <end position="536"/>
    </location>
</feature>
<dbReference type="GO" id="GO:0005524">
    <property type="term" value="F:ATP binding"/>
    <property type="evidence" value="ECO:0007669"/>
    <property type="project" value="UniProtKB-KW"/>
</dbReference>
<dbReference type="InterPro" id="IPR027417">
    <property type="entry name" value="P-loop_NTPase"/>
</dbReference>
<keyword evidence="9" id="KW-1185">Reference proteome</keyword>
<dbReference type="GO" id="GO:0003723">
    <property type="term" value="F:RNA binding"/>
    <property type="evidence" value="ECO:0007669"/>
    <property type="project" value="TreeGrafter"/>
</dbReference>
<evidence type="ECO:0000313" key="9">
    <source>
        <dbReference type="Proteomes" id="UP000001073"/>
    </source>
</evidence>
<dbReference type="EMBL" id="ADFV01102324">
    <property type="status" value="NOT_ANNOTATED_CDS"/>
    <property type="molecule type" value="Genomic_DNA"/>
</dbReference>
<evidence type="ECO:0000313" key="8">
    <source>
        <dbReference type="Ensembl" id="ENSNLEP00000003661.2"/>
    </source>
</evidence>
<dbReference type="Ensembl" id="ENSNLET00000003844.3">
    <property type="protein sequence ID" value="ENSNLEP00000003661.2"/>
    <property type="gene ID" value="ENSNLEG00000003010.3"/>
</dbReference>
<dbReference type="EMBL" id="ADFV01102322">
    <property type="status" value="NOT_ANNOTATED_CDS"/>
    <property type="molecule type" value="Genomic_DNA"/>
</dbReference>
<dbReference type="SUPFAM" id="SSF52540">
    <property type="entry name" value="P-loop containing nucleoside triphosphate hydrolases"/>
    <property type="match status" value="1"/>
</dbReference>
<dbReference type="Gene3D" id="1.20.120.1080">
    <property type="match status" value="1"/>
</dbReference>
<feature type="region of interest" description="Disordered" evidence="5">
    <location>
        <begin position="714"/>
        <end position="755"/>
    </location>
</feature>
<dbReference type="Proteomes" id="UP000001073">
    <property type="component" value="Chromosome 17"/>
</dbReference>
<evidence type="ECO:0000256" key="2">
    <source>
        <dbReference type="ARBA" id="ARBA00022801"/>
    </source>
</evidence>
<dbReference type="GO" id="GO:0004386">
    <property type="term" value="F:helicase activity"/>
    <property type="evidence" value="ECO:0007669"/>
    <property type="project" value="UniProtKB-KW"/>
</dbReference>
<reference evidence="8" key="2">
    <citation type="submission" date="2025-08" db="UniProtKB">
        <authorList>
            <consortium name="Ensembl"/>
        </authorList>
    </citation>
    <scope>IDENTIFICATION</scope>
</reference>
<dbReference type="Pfam" id="PF00271">
    <property type="entry name" value="Helicase_C"/>
    <property type="match status" value="1"/>
</dbReference>
<gene>
    <name evidence="8" type="primary">DHX34</name>
</gene>
<evidence type="ECO:0000256" key="1">
    <source>
        <dbReference type="ARBA" id="ARBA00022741"/>
    </source>
</evidence>
<dbReference type="EMBL" id="ADFV01102318">
    <property type="status" value="NOT_ANNOTATED_CDS"/>
    <property type="molecule type" value="Genomic_DNA"/>
</dbReference>
<feature type="compositionally biased region" description="Basic and acidic residues" evidence="5">
    <location>
        <begin position="76"/>
        <end position="85"/>
    </location>
</feature>
<keyword evidence="2" id="KW-0378">Hydrolase</keyword>
<dbReference type="EMBL" id="ADFV01102325">
    <property type="status" value="NOT_ANNOTATED_CDS"/>
    <property type="molecule type" value="Genomic_DNA"/>
</dbReference>
<dbReference type="Pfam" id="PF00270">
    <property type="entry name" value="DEAD"/>
    <property type="match status" value="1"/>
</dbReference>
<dbReference type="FunFam" id="3.40.50.300:FF:000725">
    <property type="entry name" value="probable ATP-dependent RNA helicase DHX34"/>
    <property type="match status" value="1"/>
</dbReference>
<sequence>MPPPRTREGRDRRDHHRAPSEEEALEKWDWNCPETRRLLEDAFFREEDYIRQGSEECQKFWTFFERLQRFQNLRTSRKEEKDPGQPKHSIPALADLPRTYDPRYRINLSVLGPDTRGSQGLSRHLPAERVAEFRRALLHYLDFGQKQAFGRLAKLQHERAALPIAQYGNRILQTLEEHQVVVVAGDTGCGKSTQVPQYLLAAGFSHVACTQPRRIACISLAKRVGFESLSQYGSQVGYQIRFESTRSAATKIVFLTVGLLLRQIQREPSLPQYEVLIVDEVHERHLHNDFLLGVLRRLLPTRPDLKVILMSATINISLFSSYFSNAPVVQVPGRLFPITVVYQPQEVEPTTSKSEKLDPRPFLRVLESIDHKYPPEERGDLLVFLSGMAEISAVLEATQTYASHTQRWVVLPLHSALSVADQDKVFDVAPPGVRKCILSTNIAETSVTIDGIRFVVDSGKVKEMSYDPQAKLQRLQEFWISQASAEQRKGRAGRTGPGVCFRLYAESDYDAFAPYPVPEIRRVALDSLVLQSMSVGDPRTFPFIEPPPPAILETAILYLRDQGALDRARAAPVLAPRSLSPVSAAPGKMLILGSMFSLVEPVLTIAAALSVQSPFTRSAQSSPECAAARRPLRTPCGASGDPVYVKSERSRNSRKWCRRRGIEEHRLYEMANLRRQFKELLEDHRLLAGAQAAQVGDSYSRLQQRRERRALHQLKRQHEEGAGRRRKVLRLQEEQDGGSSDEDRAGPALPGASDGVDIQDVKFKLRHDLAQLQAAASSAQDLSREQLVLLKLVLGRGLYPQLAVPDAFNSSRKDSDQIFHTQAKQGAVLHPTCVFAGSPQVLHAQELEASSCDGSRDDKDKMISKHQLLSFVSLLETNKPYLVNCVRIPALQSLLLFSRSLDTNGDCSRLVADSWLELQLADSESAIRLLAASLQLRARWESALDRQLAHQAQRRLEEEEQDAPVSPKEVATLSKELLQFTASKIPYSLRRLTGLEAQNMYVGPQTIPATPHLPGLFGSSTLSPHPTKGGYAVTDFLTYNCLTSDTDLYSDCLRTFWTCPHCGLHAPLTPLERIAHENTCPQAPQGGPPGAEEAAPETLQKTSVLQRPYHCEACGKDFLFTPTEVLRHRKQHV</sequence>
<keyword evidence="1" id="KW-0547">Nucleotide-binding</keyword>
<dbReference type="GeneTree" id="ENSGT00940000158721"/>
<dbReference type="AlphaFoldDB" id="G1QRU3"/>
<reference evidence="8 9" key="1">
    <citation type="submission" date="2012-10" db="EMBL/GenBank/DDBJ databases">
        <authorList>
            <consortium name="Gibbon Genome Sequencing Consortium"/>
        </authorList>
    </citation>
    <scope>NUCLEOTIDE SEQUENCE [LARGE SCALE GENOMIC DNA]</scope>
</reference>